<dbReference type="AlphaFoldDB" id="W8C7I6"/>
<name>W8C7I6_CERCA</name>
<feature type="region of interest" description="Disordered" evidence="3">
    <location>
        <begin position="279"/>
        <end position="318"/>
    </location>
</feature>
<feature type="region of interest" description="Disordered" evidence="3">
    <location>
        <begin position="342"/>
        <end position="433"/>
    </location>
</feature>
<sequence>MATTKIFVGSLPPGTKPEELRHLFEDYGVVVECDVMNRCGFVHMETKEMANTAITALNAIEFKGQIIVVELGRPKDKKPSGDKTHGGRDRDMSSRGGSRGSAARGGGNRNSGPGNRGGGMGGRDGGMIGAGNARPNFGNAGGRGGQKNKFNQNVGPIRNDNFNQQRNMPYQRRNPQNAIGSSGTFGGNQRGNFNSPSIGGSRRFGPGGIDANQNFHNQEGQIAEGNGHYSGGMNHFNDNEGGFGNNLGGNFSGNFGGTLSGGFGGAPNKVLGAQDRRGFALSTGGRGGSQRFGSSGDTGGRFGGTTAGAYGGMQNTASDGLFSRRNNHPNNSVTNLHAHGGFQSGFGGGRSGDNPNFRGRGGFRRGGGASIGPGGGGGSNHESFPAPSNYNSNFPPLGVPGVGRGRGGGGRGVRGGGIQRNGPRQNMMPNQRF</sequence>
<evidence type="ECO:0000256" key="1">
    <source>
        <dbReference type="ARBA" id="ARBA00022884"/>
    </source>
</evidence>
<protein>
    <recommendedName>
        <fullName evidence="4">RRM domain-containing protein</fullName>
    </recommendedName>
</protein>
<dbReference type="GO" id="GO:0005634">
    <property type="term" value="C:nucleus"/>
    <property type="evidence" value="ECO:0007669"/>
    <property type="project" value="TreeGrafter"/>
</dbReference>
<feature type="compositionally biased region" description="Gly residues" evidence="3">
    <location>
        <begin position="97"/>
        <end position="129"/>
    </location>
</feature>
<dbReference type="Pfam" id="PF00076">
    <property type="entry name" value="RRM_1"/>
    <property type="match status" value="1"/>
</dbReference>
<dbReference type="GeneID" id="101457023"/>
<dbReference type="RefSeq" id="XP_004529388.1">
    <property type="nucleotide sequence ID" value="XM_004529331.3"/>
</dbReference>
<proteinExistence type="evidence at transcript level"/>
<feature type="domain" description="RRM" evidence="4">
    <location>
        <begin position="4"/>
        <end position="74"/>
    </location>
</feature>
<evidence type="ECO:0000256" key="3">
    <source>
        <dbReference type="SAM" id="MobiDB-lite"/>
    </source>
</evidence>
<dbReference type="InterPro" id="IPR000504">
    <property type="entry name" value="RRM_dom"/>
</dbReference>
<evidence type="ECO:0000256" key="2">
    <source>
        <dbReference type="PROSITE-ProRule" id="PRU00176"/>
    </source>
</evidence>
<reference evidence="5" key="2">
    <citation type="journal article" date="2014" name="BMC Genomics">
        <title>A genomic perspective to assessing quality of mass-reared SIT flies used in Mediterranean fruit fly (Ceratitis capitata) eradication in California.</title>
        <authorList>
            <person name="Calla B."/>
            <person name="Hall B."/>
            <person name="Hou S."/>
            <person name="Geib S.M."/>
        </authorList>
    </citation>
    <scope>NUCLEOTIDE SEQUENCE</scope>
</reference>
<feature type="compositionally biased region" description="Gly residues" evidence="3">
    <location>
        <begin position="400"/>
        <end position="419"/>
    </location>
</feature>
<dbReference type="Gene3D" id="3.30.70.330">
    <property type="match status" value="1"/>
</dbReference>
<feature type="compositionally biased region" description="Gly residues" evidence="3">
    <location>
        <begin position="342"/>
        <end position="351"/>
    </location>
</feature>
<dbReference type="EMBL" id="GAMC01003599">
    <property type="protein sequence ID" value="JAC02957.1"/>
    <property type="molecule type" value="mRNA"/>
</dbReference>
<dbReference type="PANTHER" id="PTHR48025">
    <property type="entry name" value="OS02G0815200 PROTEIN"/>
    <property type="match status" value="1"/>
</dbReference>
<feature type="region of interest" description="Disordered" evidence="3">
    <location>
        <begin position="73"/>
        <end position="212"/>
    </location>
</feature>
<feature type="compositionally biased region" description="Polar residues" evidence="3">
    <location>
        <begin position="380"/>
        <end position="394"/>
    </location>
</feature>
<dbReference type="PROSITE" id="PS50102">
    <property type="entry name" value="RRM"/>
    <property type="match status" value="1"/>
</dbReference>
<evidence type="ECO:0000259" key="4">
    <source>
        <dbReference type="PROSITE" id="PS50102"/>
    </source>
</evidence>
<feature type="compositionally biased region" description="Gly residues" evidence="3">
    <location>
        <begin position="284"/>
        <end position="311"/>
    </location>
</feature>
<organism evidence="5">
    <name type="scientific">Ceratitis capitata</name>
    <name type="common">Mediterranean fruit fly</name>
    <name type="synonym">Tephritis capitata</name>
    <dbReference type="NCBI Taxonomy" id="7213"/>
    <lineage>
        <taxon>Eukaryota</taxon>
        <taxon>Metazoa</taxon>
        <taxon>Ecdysozoa</taxon>
        <taxon>Arthropoda</taxon>
        <taxon>Hexapoda</taxon>
        <taxon>Insecta</taxon>
        <taxon>Pterygota</taxon>
        <taxon>Neoptera</taxon>
        <taxon>Endopterygota</taxon>
        <taxon>Diptera</taxon>
        <taxon>Brachycera</taxon>
        <taxon>Muscomorpha</taxon>
        <taxon>Tephritoidea</taxon>
        <taxon>Tephritidae</taxon>
        <taxon>Ceratitis</taxon>
        <taxon>Ceratitis</taxon>
    </lineage>
</organism>
<evidence type="ECO:0000313" key="5">
    <source>
        <dbReference type="EMBL" id="JAC02957.1"/>
    </source>
</evidence>
<feature type="compositionally biased region" description="Gly residues" evidence="3">
    <location>
        <begin position="364"/>
        <end position="379"/>
    </location>
</feature>
<accession>W8C7I6</accession>
<dbReference type="SUPFAM" id="SSF54928">
    <property type="entry name" value="RNA-binding domain, RBD"/>
    <property type="match status" value="1"/>
</dbReference>
<dbReference type="KEGG" id="ccat:101457023"/>
<dbReference type="InterPro" id="IPR050502">
    <property type="entry name" value="Euk_RNA-bind_prot"/>
</dbReference>
<reference evidence="5" key="1">
    <citation type="submission" date="2013-07" db="EMBL/GenBank/DDBJ databases">
        <authorList>
            <person name="Geib S."/>
        </authorList>
    </citation>
    <scope>NUCLEOTIDE SEQUENCE</scope>
</reference>
<feature type="compositionally biased region" description="Polar residues" evidence="3">
    <location>
        <begin position="422"/>
        <end position="433"/>
    </location>
</feature>
<dbReference type="InterPro" id="IPR012677">
    <property type="entry name" value="Nucleotide-bd_a/b_plait_sf"/>
</dbReference>
<dbReference type="SMART" id="SM00360">
    <property type="entry name" value="RRM"/>
    <property type="match status" value="1"/>
</dbReference>
<keyword evidence="1 2" id="KW-0694">RNA-binding</keyword>
<dbReference type="GO" id="GO:0003729">
    <property type="term" value="F:mRNA binding"/>
    <property type="evidence" value="ECO:0007669"/>
    <property type="project" value="TreeGrafter"/>
</dbReference>
<dbReference type="PANTHER" id="PTHR48025:SF1">
    <property type="entry name" value="RRM DOMAIN-CONTAINING PROTEIN"/>
    <property type="match status" value="1"/>
</dbReference>
<dbReference type="InterPro" id="IPR035979">
    <property type="entry name" value="RBD_domain_sf"/>
</dbReference>
<dbReference type="OrthoDB" id="1879688at2759"/>
<feature type="compositionally biased region" description="Basic and acidic residues" evidence="3">
    <location>
        <begin position="73"/>
        <end position="93"/>
    </location>
</feature>
<feature type="compositionally biased region" description="Polar residues" evidence="3">
    <location>
        <begin position="148"/>
        <end position="182"/>
    </location>
</feature>